<dbReference type="Proteomes" id="UP000184480">
    <property type="component" value="Unassembled WGS sequence"/>
</dbReference>
<evidence type="ECO:0000256" key="1">
    <source>
        <dbReference type="ARBA" id="ARBA00009437"/>
    </source>
</evidence>
<accession>A0A1M5FNA0</accession>
<dbReference type="Gene3D" id="3.40.190.290">
    <property type="match status" value="1"/>
</dbReference>
<dbReference type="RefSeq" id="WP_062180856.1">
    <property type="nucleotide sequence ID" value="NZ_BBXL01000011.1"/>
</dbReference>
<keyword evidence="3 6" id="KW-0238">DNA-binding</keyword>
<dbReference type="PANTHER" id="PTHR30126">
    <property type="entry name" value="HTH-TYPE TRANSCRIPTIONAL REGULATOR"/>
    <property type="match status" value="1"/>
</dbReference>
<evidence type="ECO:0000313" key="6">
    <source>
        <dbReference type="EMBL" id="SHF92966.1"/>
    </source>
</evidence>
<dbReference type="Gene3D" id="1.10.10.10">
    <property type="entry name" value="Winged helix-like DNA-binding domain superfamily/Winged helix DNA-binding domain"/>
    <property type="match status" value="1"/>
</dbReference>
<gene>
    <name evidence="6" type="ORF">SAMN05444362_11256</name>
</gene>
<dbReference type="STRING" id="1346286.SAMN05444362_11256"/>
<keyword evidence="7" id="KW-1185">Reference proteome</keyword>
<dbReference type="AlphaFoldDB" id="A0A1M5FNA0"/>
<evidence type="ECO:0000259" key="5">
    <source>
        <dbReference type="PROSITE" id="PS50931"/>
    </source>
</evidence>
<evidence type="ECO:0000256" key="4">
    <source>
        <dbReference type="ARBA" id="ARBA00023163"/>
    </source>
</evidence>
<dbReference type="InterPro" id="IPR000847">
    <property type="entry name" value="LysR_HTH_N"/>
</dbReference>
<dbReference type="OrthoDB" id="9785745at2"/>
<comment type="similarity">
    <text evidence="1">Belongs to the LysR transcriptional regulatory family.</text>
</comment>
<proteinExistence type="inferred from homology"/>
<dbReference type="SUPFAM" id="SSF46785">
    <property type="entry name" value="Winged helix' DNA-binding domain"/>
    <property type="match status" value="1"/>
</dbReference>
<dbReference type="PRINTS" id="PR00039">
    <property type="entry name" value="HTHLYSR"/>
</dbReference>
<evidence type="ECO:0000256" key="3">
    <source>
        <dbReference type="ARBA" id="ARBA00023125"/>
    </source>
</evidence>
<dbReference type="SUPFAM" id="SSF53850">
    <property type="entry name" value="Periplasmic binding protein-like II"/>
    <property type="match status" value="1"/>
</dbReference>
<sequence length="309" mass="35570">MVNLEWFRTFKAIYETGSLTSAANKLFISQPGVSLHLTSLETHVGYKLFDRGTRKMIPTEHGKILYNSIVEGVDKLEAAEKHFFRNTHSDKASISIGMCFETFQATLEPYISELPFDLISRFGCYDEMLSDLEKGLLDFVISPQKIESVNMQYTPFSSERIVLIAGAATDTAEFKGIISKGDWKACENWLNNQSWFGTTGDMETLRNFWIANFRKRPDLKLNYIVPNKLSIIRCLANKKGLAILPDFLCRKQIENGELQLLWEGKAPLENTLYFVHRKKTIYEKELQILKDIFIKEFEPQVSFAESLKY</sequence>
<protein>
    <submittedName>
        <fullName evidence="6">DNA-binding transcriptional regulator, LysR family</fullName>
    </submittedName>
</protein>
<organism evidence="6 7">
    <name type="scientific">Dysgonomonas macrotermitis</name>
    <dbReference type="NCBI Taxonomy" id="1346286"/>
    <lineage>
        <taxon>Bacteria</taxon>
        <taxon>Pseudomonadati</taxon>
        <taxon>Bacteroidota</taxon>
        <taxon>Bacteroidia</taxon>
        <taxon>Bacteroidales</taxon>
        <taxon>Dysgonomonadaceae</taxon>
        <taxon>Dysgonomonas</taxon>
    </lineage>
</organism>
<dbReference type="Pfam" id="PF03466">
    <property type="entry name" value="LysR_substrate"/>
    <property type="match status" value="1"/>
</dbReference>
<keyword evidence="2" id="KW-0805">Transcription regulation</keyword>
<dbReference type="PROSITE" id="PS50931">
    <property type="entry name" value="HTH_LYSR"/>
    <property type="match status" value="1"/>
</dbReference>
<evidence type="ECO:0000256" key="2">
    <source>
        <dbReference type="ARBA" id="ARBA00023015"/>
    </source>
</evidence>
<dbReference type="InterPro" id="IPR005119">
    <property type="entry name" value="LysR_subst-bd"/>
</dbReference>
<feature type="domain" description="HTH lysR-type" evidence="5">
    <location>
        <begin position="2"/>
        <end position="59"/>
    </location>
</feature>
<dbReference type="GO" id="GO:0003700">
    <property type="term" value="F:DNA-binding transcription factor activity"/>
    <property type="evidence" value="ECO:0007669"/>
    <property type="project" value="InterPro"/>
</dbReference>
<dbReference type="Pfam" id="PF00126">
    <property type="entry name" value="HTH_1"/>
    <property type="match status" value="1"/>
</dbReference>
<keyword evidence="4" id="KW-0804">Transcription</keyword>
<dbReference type="EMBL" id="FQUC01000012">
    <property type="protein sequence ID" value="SHF92966.1"/>
    <property type="molecule type" value="Genomic_DNA"/>
</dbReference>
<evidence type="ECO:0000313" key="7">
    <source>
        <dbReference type="Proteomes" id="UP000184480"/>
    </source>
</evidence>
<dbReference type="PANTHER" id="PTHR30126:SF40">
    <property type="entry name" value="HTH-TYPE TRANSCRIPTIONAL REGULATOR GLTR"/>
    <property type="match status" value="1"/>
</dbReference>
<dbReference type="GO" id="GO:0000976">
    <property type="term" value="F:transcription cis-regulatory region binding"/>
    <property type="evidence" value="ECO:0007669"/>
    <property type="project" value="TreeGrafter"/>
</dbReference>
<name>A0A1M5FNA0_9BACT</name>
<reference evidence="7" key="1">
    <citation type="submission" date="2016-11" db="EMBL/GenBank/DDBJ databases">
        <authorList>
            <person name="Varghese N."/>
            <person name="Submissions S."/>
        </authorList>
    </citation>
    <scope>NUCLEOTIDE SEQUENCE [LARGE SCALE GENOMIC DNA]</scope>
    <source>
        <strain evidence="7">DSM 27370</strain>
    </source>
</reference>
<dbReference type="InterPro" id="IPR036388">
    <property type="entry name" value="WH-like_DNA-bd_sf"/>
</dbReference>
<dbReference type="InterPro" id="IPR036390">
    <property type="entry name" value="WH_DNA-bd_sf"/>
</dbReference>